<protein>
    <submittedName>
        <fullName evidence="1">Uncharacterized protein</fullName>
    </submittedName>
</protein>
<evidence type="ECO:0000313" key="1">
    <source>
        <dbReference type="EMBL" id="MBZ0158570.1"/>
    </source>
</evidence>
<evidence type="ECO:0000313" key="2">
    <source>
        <dbReference type="Proteomes" id="UP001197609"/>
    </source>
</evidence>
<name>A0AAJ1AFK1_9BACT</name>
<reference evidence="1 2" key="1">
    <citation type="journal article" date="2021" name="bioRxiv">
        <title>Unraveling nitrogen, sulfur and carbon metabolic pathways and microbial community transcriptional responses to substrate deprivation and toxicity stresses in a bioreactor mimicking anoxic brackish coastal sediment conditions.</title>
        <authorList>
            <person name="Martins P.D."/>
            <person name="Echeveste M.J."/>
            <person name="Arshad A."/>
            <person name="Kurth J."/>
            <person name="Ouboter H."/>
            <person name="Jetten M.S.M."/>
            <person name="Welte C.U."/>
        </authorList>
    </citation>
    <scope>NUCLEOTIDE SEQUENCE [LARGE SCALE GENOMIC DNA]</scope>
    <source>
        <strain evidence="1">MAG_38</strain>
    </source>
</reference>
<organism evidence="1 2">
    <name type="scientific">Candidatus Methylomirabilis tolerans</name>
    <dbReference type="NCBI Taxonomy" id="3123416"/>
    <lineage>
        <taxon>Bacteria</taxon>
        <taxon>Candidatus Methylomirabilota</taxon>
        <taxon>Candidatus Methylomirabilia</taxon>
        <taxon>Candidatus Methylomirabilales</taxon>
        <taxon>Candidatus Methylomirabilaceae</taxon>
        <taxon>Candidatus Methylomirabilis</taxon>
    </lineage>
</organism>
<dbReference type="AlphaFoldDB" id="A0AAJ1AFK1"/>
<gene>
    <name evidence="1" type="ORF">K8G79_00215</name>
</gene>
<sequence>MGKKTATNMRAFRLFAVSFLLNGCYAMMTKGKLEQVEGFPDMAPFNHKPSVCLELSTREAVRTAGKTAEVDPSLLTDEAFQGRFKEAVTRVTEQSGLFESFTFDPTQVQKSDYTIRIELSETKESQSVLRLLLTLPSWACLGLGVTPFGAPPPTPFDSTLTLTASVLDRTGTNLGSSQIEESVIWWCGASLLMLAPIAGSDLRLWENMIKVLYKKILDDRLFLYSSSVVRQKF</sequence>
<accession>A0AAJ1AFK1</accession>
<proteinExistence type="predicted"/>
<dbReference type="EMBL" id="JAIOIU010000005">
    <property type="protein sequence ID" value="MBZ0158570.1"/>
    <property type="molecule type" value="Genomic_DNA"/>
</dbReference>
<dbReference type="Proteomes" id="UP001197609">
    <property type="component" value="Unassembled WGS sequence"/>
</dbReference>
<comment type="caution">
    <text evidence="1">The sequence shown here is derived from an EMBL/GenBank/DDBJ whole genome shotgun (WGS) entry which is preliminary data.</text>
</comment>